<dbReference type="NCBIfam" id="TIGR01733">
    <property type="entry name" value="AA-adenyl-dom"/>
    <property type="match status" value="1"/>
</dbReference>
<dbReference type="EMBL" id="CP059693">
    <property type="protein sequence ID" value="WDE11827.1"/>
    <property type="molecule type" value="Genomic_DNA"/>
</dbReference>
<dbReference type="Gene3D" id="3.30.559.10">
    <property type="entry name" value="Chloramphenicol acetyltransferase-like domain"/>
    <property type="match status" value="1"/>
</dbReference>
<dbReference type="Pfam" id="PF00668">
    <property type="entry name" value="Condensation"/>
    <property type="match status" value="1"/>
</dbReference>
<evidence type="ECO:0000313" key="4">
    <source>
        <dbReference type="EMBL" id="WDE11827.1"/>
    </source>
</evidence>
<evidence type="ECO:0000259" key="3">
    <source>
        <dbReference type="Pfam" id="PF13193"/>
    </source>
</evidence>
<name>A0ABY7VEM6_9GAMM</name>
<gene>
    <name evidence="4" type="ORF">H3N35_27165</name>
</gene>
<dbReference type="PROSITE" id="PS00455">
    <property type="entry name" value="AMP_BINDING"/>
    <property type="match status" value="1"/>
</dbReference>
<dbReference type="InterPro" id="IPR010071">
    <property type="entry name" value="AA_adenyl_dom"/>
</dbReference>
<dbReference type="Gene3D" id="3.40.50.980">
    <property type="match status" value="2"/>
</dbReference>
<dbReference type="InterPro" id="IPR023213">
    <property type="entry name" value="CAT-like_dom_sf"/>
</dbReference>
<dbReference type="InterPro" id="IPR001242">
    <property type="entry name" value="Condensation_dom"/>
</dbReference>
<sequence>MHQMFTWQAKQTPDHIAVVCGDQKISYRALNESANQLAHCLIGKHGIKPDTLVGLCTERSVEMIIGILAILKAGGAYVPMDPNYPQERLSYMLEDAGLELVLTQSQLSQCLPGFNGSRVYIDAQTSTELTENNRCPKETPEPVIPDLTANHLAYVIYTSGSTGKPKGVLIEHQNMQSLANEMQTWFLGESINVVALNANYVFDASIQAISALLSGQRLVILPDEIKTAPDKLQVYIDNNKIDLIDSTPSMLQVWLESETELDLPHMLVGGEAIHADLWIQLTQLQARSGKQFYNVYGPTECTVNSTYTRIAGETPHLGSALSYASLYVLGEQLQQVPPQTTGELYIGGKGLARGYLNRPQLTAESFIDNPYYDEHQPGSSKRLYKTGDLVRFLSDGKLAYIGRKDNQVKIRGYRIEPEEIEQALCRLTSVTSCKVLVHEYRPGQKRLIAFALPSKQQQPTEKNLAKHWMASLHSTLPEYMLPSTLVAVDHWPLTPNGKLDHQALVAMAKADDGLVLLTSEFESRDTLIAQLENLDLSLSLGELGLDSLNIIQLKVRLARLMDIDGSRLLMVPQTLLQSIYDELIATNVSISFAAKENYLASYTQRRFLQSSQRIDVNDNVMLCFTFDRAVGEATLTAFVKAFVDKHTILRSAITPTDKGVRVCATDLCQLQHIHASFERDKIFETLNHAFKFEQGDVARFLILTHDDKLSLLMNLYHGITDGFAKSILIEELVHFVSTGTLTAKQGHYSQFAQYEQHNEPYFKDQIQENAAYFHSNFSKEAQKISHAAIKKASGYFKTIKYSELQHTALKNNLMDFKLSYHQFFVALAAYSLKPFGQHSINVVSPVSNRLTNDSMNTFGCFINLVVMQHDLAADTFEEFFNAHRNSYHKAQALSAIPWHLVVDEYPGFVGDLVVVGGVKDQFQKELDSIQCREVNLEHYQPCSKNAVTLYYDLNEGTLDVHIMFNRDIIADDWALAYQNEIDRQLRLLTG</sequence>
<dbReference type="SUPFAM" id="SSF52777">
    <property type="entry name" value="CoA-dependent acyltransferases"/>
    <property type="match status" value="2"/>
</dbReference>
<dbReference type="Gene3D" id="3.30.300.30">
    <property type="match status" value="1"/>
</dbReference>
<dbReference type="Proteomes" id="UP001215231">
    <property type="component" value="Chromosome"/>
</dbReference>
<dbReference type="InterPro" id="IPR000873">
    <property type="entry name" value="AMP-dep_synth/lig_dom"/>
</dbReference>
<organism evidence="4 5">
    <name type="scientific">Thalassomonas haliotis</name>
    <dbReference type="NCBI Taxonomy" id="485448"/>
    <lineage>
        <taxon>Bacteria</taxon>
        <taxon>Pseudomonadati</taxon>
        <taxon>Pseudomonadota</taxon>
        <taxon>Gammaproteobacteria</taxon>
        <taxon>Alteromonadales</taxon>
        <taxon>Colwelliaceae</taxon>
        <taxon>Thalassomonas</taxon>
    </lineage>
</organism>
<feature type="domain" description="Condensation" evidence="2">
    <location>
        <begin position="596"/>
        <end position="906"/>
    </location>
</feature>
<dbReference type="SUPFAM" id="SSF56801">
    <property type="entry name" value="Acetyl-CoA synthetase-like"/>
    <property type="match status" value="1"/>
</dbReference>
<accession>A0ABY7VEM6</accession>
<feature type="domain" description="AMP-dependent synthetase/ligase" evidence="1">
    <location>
        <begin position="5"/>
        <end position="356"/>
    </location>
</feature>
<dbReference type="InterPro" id="IPR020845">
    <property type="entry name" value="AMP-binding_CS"/>
</dbReference>
<reference evidence="4 5" key="1">
    <citation type="journal article" date="2022" name="Mar. Drugs">
        <title>Bioassay-Guided Fractionation Leads to the Detection of Cholic Acid Generated by the Rare Thalassomonas sp.</title>
        <authorList>
            <person name="Pheiffer F."/>
            <person name="Schneider Y.K."/>
            <person name="Hansen E.H."/>
            <person name="Andersen J.H."/>
            <person name="Isaksson J."/>
            <person name="Busche T."/>
            <person name="R C."/>
            <person name="Kalinowski J."/>
            <person name="Zyl L.V."/>
            <person name="Trindade M."/>
        </authorList>
    </citation>
    <scope>NUCLEOTIDE SEQUENCE [LARGE SCALE GENOMIC DNA]</scope>
    <source>
        <strain evidence="4 5">A5K-61T</strain>
    </source>
</reference>
<dbReference type="PANTHER" id="PTHR45527:SF1">
    <property type="entry name" value="FATTY ACID SYNTHASE"/>
    <property type="match status" value="1"/>
</dbReference>
<dbReference type="InterPro" id="IPR045851">
    <property type="entry name" value="AMP-bd_C_sf"/>
</dbReference>
<dbReference type="Gene3D" id="2.30.38.10">
    <property type="entry name" value="Luciferase, Domain 3"/>
    <property type="match status" value="1"/>
</dbReference>
<proteinExistence type="predicted"/>
<dbReference type="Pfam" id="PF13193">
    <property type="entry name" value="AMP-binding_C"/>
    <property type="match status" value="1"/>
</dbReference>
<dbReference type="CDD" id="cd05930">
    <property type="entry name" value="A_NRPS"/>
    <property type="match status" value="1"/>
</dbReference>
<evidence type="ECO:0000259" key="1">
    <source>
        <dbReference type="Pfam" id="PF00501"/>
    </source>
</evidence>
<dbReference type="RefSeq" id="WP_274052033.1">
    <property type="nucleotide sequence ID" value="NZ_CP059693.1"/>
</dbReference>
<evidence type="ECO:0000313" key="5">
    <source>
        <dbReference type="Proteomes" id="UP001215231"/>
    </source>
</evidence>
<protein>
    <submittedName>
        <fullName evidence="4">Amino acid adenylation domain-containing protein</fullName>
    </submittedName>
</protein>
<keyword evidence="5" id="KW-1185">Reference proteome</keyword>
<dbReference type="Pfam" id="PF00501">
    <property type="entry name" value="AMP-binding"/>
    <property type="match status" value="1"/>
</dbReference>
<dbReference type="Gene3D" id="3.30.559.30">
    <property type="entry name" value="Nonribosomal peptide synthetase, condensation domain"/>
    <property type="match status" value="1"/>
</dbReference>
<dbReference type="InterPro" id="IPR025110">
    <property type="entry name" value="AMP-bd_C"/>
</dbReference>
<dbReference type="PANTHER" id="PTHR45527">
    <property type="entry name" value="NONRIBOSOMAL PEPTIDE SYNTHETASE"/>
    <property type="match status" value="1"/>
</dbReference>
<feature type="domain" description="AMP-binding enzyme C-terminal" evidence="3">
    <location>
        <begin position="419"/>
        <end position="498"/>
    </location>
</feature>
<evidence type="ECO:0000259" key="2">
    <source>
        <dbReference type="Pfam" id="PF00668"/>
    </source>
</evidence>